<dbReference type="AlphaFoldDB" id="A0A8U0IE61"/>
<accession>A0A8U0IE61</accession>
<reference evidence="2" key="1">
    <citation type="submission" date="2022-04" db="EMBL/GenBank/DDBJ databases">
        <title>Diverse halophilic archaea isolated from saline environments.</title>
        <authorList>
            <person name="Cui H.-L."/>
        </authorList>
    </citation>
    <scope>NUCLEOTIDE SEQUENCE</scope>
    <source>
        <strain evidence="2">XZYJT40</strain>
    </source>
</reference>
<dbReference type="KEGG" id="haxz:M0R88_11920"/>
<dbReference type="RefSeq" id="WP_248653731.1">
    <property type="nucleotide sequence ID" value="NZ_CP096658.1"/>
</dbReference>
<evidence type="ECO:0000313" key="3">
    <source>
        <dbReference type="Proteomes" id="UP000830434"/>
    </source>
</evidence>
<feature type="compositionally biased region" description="Low complexity" evidence="1">
    <location>
        <begin position="162"/>
        <end position="213"/>
    </location>
</feature>
<dbReference type="Proteomes" id="UP000830434">
    <property type="component" value="Chromosome"/>
</dbReference>
<gene>
    <name evidence="2" type="ORF">M0R88_11920</name>
</gene>
<dbReference type="GeneID" id="72190573"/>
<dbReference type="InterPro" id="IPR018247">
    <property type="entry name" value="EF_Hand_1_Ca_BS"/>
</dbReference>
<organism evidence="2 3">
    <name type="scientific">Halorussus gelatinilyticus</name>
    <dbReference type="NCBI Taxonomy" id="2937524"/>
    <lineage>
        <taxon>Archaea</taxon>
        <taxon>Methanobacteriati</taxon>
        <taxon>Methanobacteriota</taxon>
        <taxon>Stenosarchaea group</taxon>
        <taxon>Halobacteria</taxon>
        <taxon>Halobacteriales</taxon>
        <taxon>Haladaptataceae</taxon>
        <taxon>Halorussus</taxon>
    </lineage>
</organism>
<sequence length="276" mass="29974">MRCKVTISVVAIILVSSMISTPVAADDWSDECDSARIIGSGTHSGTIDAYQESDMFRLIMDKGDTAYFEFDVPDGEKDLQIGSWGNNPDTVIFDNIEHATSNSENTYLMNPGIRGFEHGVTASWRIYAKEAGTHCIKLRDAAAKDTVPYDWQIVIEDDGDLATPTPITTRTTTTTTQTTTTTTQTSTTQTTFATPTRTTTRTTMATPTTTIQTNQGGIKDSDGDGMIDSEDYAPRDPDVQEKSDAQGSTDGSMPGFGLEATLIALLLSLIIFHRQD</sequence>
<evidence type="ECO:0000256" key="1">
    <source>
        <dbReference type="SAM" id="MobiDB-lite"/>
    </source>
</evidence>
<dbReference type="EMBL" id="CP096658">
    <property type="protein sequence ID" value="UPV99232.1"/>
    <property type="molecule type" value="Genomic_DNA"/>
</dbReference>
<feature type="compositionally biased region" description="Basic and acidic residues" evidence="1">
    <location>
        <begin position="232"/>
        <end position="244"/>
    </location>
</feature>
<feature type="region of interest" description="Disordered" evidence="1">
    <location>
        <begin position="162"/>
        <end position="253"/>
    </location>
</feature>
<proteinExistence type="predicted"/>
<protein>
    <submittedName>
        <fullName evidence="2">Uncharacterized protein</fullName>
    </submittedName>
</protein>
<dbReference type="PROSITE" id="PS00018">
    <property type="entry name" value="EF_HAND_1"/>
    <property type="match status" value="1"/>
</dbReference>
<name>A0A8U0IE61_9EURY</name>
<evidence type="ECO:0000313" key="2">
    <source>
        <dbReference type="EMBL" id="UPV99232.1"/>
    </source>
</evidence>
<keyword evidence="3" id="KW-1185">Reference proteome</keyword>